<organism evidence="8 9">
    <name type="scientific">Fusarium anthophilum</name>
    <dbReference type="NCBI Taxonomy" id="48485"/>
    <lineage>
        <taxon>Eukaryota</taxon>
        <taxon>Fungi</taxon>
        <taxon>Dikarya</taxon>
        <taxon>Ascomycota</taxon>
        <taxon>Pezizomycotina</taxon>
        <taxon>Sordariomycetes</taxon>
        <taxon>Hypocreomycetidae</taxon>
        <taxon>Hypocreales</taxon>
        <taxon>Nectriaceae</taxon>
        <taxon>Fusarium</taxon>
        <taxon>Fusarium fujikuroi species complex</taxon>
    </lineage>
</organism>
<dbReference type="AlphaFoldDB" id="A0A8H4ZXK8"/>
<keyword evidence="2" id="KW-0677">Repeat</keyword>
<dbReference type="PANTHER" id="PTHR10039">
    <property type="entry name" value="AMELOGENIN"/>
    <property type="match status" value="1"/>
</dbReference>
<dbReference type="SUPFAM" id="SSF57667">
    <property type="entry name" value="beta-beta-alpha zinc fingers"/>
    <property type="match status" value="1"/>
</dbReference>
<evidence type="ECO:0000256" key="3">
    <source>
        <dbReference type="ARBA" id="ARBA00022771"/>
    </source>
</evidence>
<dbReference type="Pfam" id="PF00096">
    <property type="entry name" value="zf-C2H2"/>
    <property type="match status" value="2"/>
</dbReference>
<dbReference type="Pfam" id="PF24883">
    <property type="entry name" value="NPHP3_N"/>
    <property type="match status" value="1"/>
</dbReference>
<dbReference type="EMBL" id="JABEVY010000020">
    <property type="protein sequence ID" value="KAF5254484.1"/>
    <property type="molecule type" value="Genomic_DNA"/>
</dbReference>
<dbReference type="Pfam" id="PF22939">
    <property type="entry name" value="WHD_GPIID"/>
    <property type="match status" value="1"/>
</dbReference>
<dbReference type="InterPro" id="IPR013087">
    <property type="entry name" value="Znf_C2H2_type"/>
</dbReference>
<feature type="domain" description="C2H2-type" evidence="6">
    <location>
        <begin position="880"/>
        <end position="907"/>
    </location>
</feature>
<evidence type="ECO:0000256" key="2">
    <source>
        <dbReference type="ARBA" id="ARBA00022737"/>
    </source>
</evidence>
<feature type="domain" description="C2H2-type" evidence="6">
    <location>
        <begin position="908"/>
        <end position="935"/>
    </location>
</feature>
<accession>A0A8H4ZXK8</accession>
<sequence>MDTLGLSDFQTVLARFKEGLRSNRDRERFKATTLNELRGSIAEIQTQQHADRQLQDLKRLARFLEAAKQYGEVVHLFCKSSEIMPFIWGPMRFLLEITSSSTQCSKAFDELVGLYQKVGEALPLLRQYEDFFLWENLFDINWKMIKGELLSIVSNLVRHRDAIQNQANQSQMTDSEETHTEEPVLESDLFREENHRPFRLAVCQWLQPIDPAADQDLFSKIRAEYPGTGRWILNNEAFKGWFDPRYANIPPLLWLTGLPGAGKTVLTSLIVEEVQKLTPRPRVLFFYCKQSLPEHHTFLALARSFILQLLNQDKSLLLYLYGKHCDSNEAVLSSIPLVQEMLKFLLSSCKSAYIIIDGLDECQREERKVITQWFRHLVESLPGNAPDRLRCLFVSQDDRIGTKDLQGLARINIEPQDNKQDVLAYSKVQAEELRRKFEFSDAESSRIAMAISESVKAQITLAEVEEQMKECPPEINQAYERIMDRIFHKAPQQTRTGTLQLLGWLVCAKRPLKWHEIQSLKSVNLNRQLVDFARHKFSVSGKDLCGSLVELREDGTLELIHVSAKMFLVDNSRYIDIVAKELELACICIDYLNLPAFTCQPTAEIVLNGDYGFMDYAVLNWIRHLEAGTLYLGAHEDKIGELSESLETFIRNHWSQPATRILPSDGTKKRLECFKSLGFYGQLEQSVASFKKQLRLLTGIKSREVALDLGDLVLSVRKALEDIVTSNSDPLTQREIEDKYGTMVFKCPRLTCQFFTMGFSTEKERKEHLDKHTRPFRCKDEGCRGSIFGFASMWERDKHIRDIHHEEGNHDREFPTDEDVAQSIRSGTVTEEATVALEEAPTPLLEPESLPESDVDSTLELEQEVQRQYRSKRSGKPQQFECPHCSKVYTKRFNFTSHLQSHTDKRPFECGQCTKAFARQSDLKRHEETHREKQYVCRGLLRNGATWGCGKAFARADTLRTHHKSEDGQRCILPFEQEKK</sequence>
<dbReference type="GO" id="GO:0008270">
    <property type="term" value="F:zinc ion binding"/>
    <property type="evidence" value="ECO:0007669"/>
    <property type="project" value="UniProtKB-KW"/>
</dbReference>
<evidence type="ECO:0000256" key="4">
    <source>
        <dbReference type="ARBA" id="ARBA00022833"/>
    </source>
</evidence>
<evidence type="ECO:0000256" key="1">
    <source>
        <dbReference type="ARBA" id="ARBA00022723"/>
    </source>
</evidence>
<dbReference type="PROSITE" id="PS00028">
    <property type="entry name" value="ZINC_FINGER_C2H2_1"/>
    <property type="match status" value="2"/>
</dbReference>
<dbReference type="InterPro" id="IPR036236">
    <property type="entry name" value="Znf_C2H2_sf"/>
</dbReference>
<dbReference type="Proteomes" id="UP000573603">
    <property type="component" value="Unassembled WGS sequence"/>
</dbReference>
<gene>
    <name evidence="8" type="ORF">FANTH_742</name>
</gene>
<dbReference type="FunFam" id="3.30.160.60:FF:000624">
    <property type="entry name" value="zinc finger protein 697"/>
    <property type="match status" value="1"/>
</dbReference>
<feature type="domain" description="NACHT" evidence="7">
    <location>
        <begin position="251"/>
        <end position="383"/>
    </location>
</feature>
<name>A0A8H4ZXK8_9HYPO</name>
<dbReference type="Gene3D" id="3.40.50.300">
    <property type="entry name" value="P-loop containing nucleotide triphosphate hydrolases"/>
    <property type="match status" value="1"/>
</dbReference>
<dbReference type="InterPro" id="IPR027417">
    <property type="entry name" value="P-loop_NTPase"/>
</dbReference>
<dbReference type="SMART" id="SM00355">
    <property type="entry name" value="ZnF_C2H2"/>
    <property type="match status" value="4"/>
</dbReference>
<dbReference type="Gene3D" id="3.30.160.60">
    <property type="entry name" value="Classic Zinc Finger"/>
    <property type="match status" value="1"/>
</dbReference>
<feature type="domain" description="C2H2-type" evidence="6">
    <location>
        <begin position="935"/>
        <end position="971"/>
    </location>
</feature>
<keyword evidence="3 5" id="KW-0863">Zinc-finger</keyword>
<evidence type="ECO:0000259" key="6">
    <source>
        <dbReference type="PROSITE" id="PS50157"/>
    </source>
</evidence>
<dbReference type="InterPro" id="IPR054471">
    <property type="entry name" value="GPIID_WHD"/>
</dbReference>
<comment type="caution">
    <text evidence="8">The sequence shown here is derived from an EMBL/GenBank/DDBJ whole genome shotgun (WGS) entry which is preliminary data.</text>
</comment>
<dbReference type="InterPro" id="IPR007111">
    <property type="entry name" value="NACHT_NTPase"/>
</dbReference>
<protein>
    <recommendedName>
        <fullName evidence="10">Zinc finger protein</fullName>
    </recommendedName>
</protein>
<proteinExistence type="predicted"/>
<dbReference type="PROSITE" id="PS50157">
    <property type="entry name" value="ZINC_FINGER_C2H2_2"/>
    <property type="match status" value="3"/>
</dbReference>
<dbReference type="PANTHER" id="PTHR10039:SF14">
    <property type="entry name" value="NACHT DOMAIN-CONTAINING PROTEIN"/>
    <property type="match status" value="1"/>
</dbReference>
<keyword evidence="4" id="KW-0862">Zinc</keyword>
<evidence type="ECO:0008006" key="10">
    <source>
        <dbReference type="Google" id="ProtNLM"/>
    </source>
</evidence>
<dbReference type="SUPFAM" id="SSF52540">
    <property type="entry name" value="P-loop containing nucleoside triphosphate hydrolases"/>
    <property type="match status" value="1"/>
</dbReference>
<evidence type="ECO:0000259" key="7">
    <source>
        <dbReference type="PROSITE" id="PS50837"/>
    </source>
</evidence>
<evidence type="ECO:0000313" key="8">
    <source>
        <dbReference type="EMBL" id="KAF5254484.1"/>
    </source>
</evidence>
<dbReference type="InterPro" id="IPR056884">
    <property type="entry name" value="NPHP3-like_N"/>
</dbReference>
<keyword evidence="1" id="KW-0479">Metal-binding</keyword>
<reference evidence="8 9" key="1">
    <citation type="journal article" date="2020" name="BMC Genomics">
        <title>Correction to: Identification and distribution of gene clusters required for synthesis of sphingolipid metabolism inhibitors in diverse species of the filamentous fungus Fusarium.</title>
        <authorList>
            <person name="Kim H.S."/>
            <person name="Lohmar J.M."/>
            <person name="Busman M."/>
            <person name="Brown D.W."/>
            <person name="Naumann T.A."/>
            <person name="Divon H.H."/>
            <person name="Lysoe E."/>
            <person name="Uhlig S."/>
            <person name="Proctor R.H."/>
        </authorList>
    </citation>
    <scope>NUCLEOTIDE SEQUENCE [LARGE SCALE GENOMIC DNA]</scope>
    <source>
        <strain evidence="8 9">NRRL 25214</strain>
    </source>
</reference>
<dbReference type="PROSITE" id="PS50837">
    <property type="entry name" value="NACHT"/>
    <property type="match status" value="1"/>
</dbReference>
<evidence type="ECO:0000313" key="9">
    <source>
        <dbReference type="Proteomes" id="UP000573603"/>
    </source>
</evidence>
<evidence type="ECO:0000256" key="5">
    <source>
        <dbReference type="PROSITE-ProRule" id="PRU00042"/>
    </source>
</evidence>
<keyword evidence="9" id="KW-1185">Reference proteome</keyword>